<dbReference type="Pfam" id="PF22286">
    <property type="entry name" value="RHG20_PH"/>
    <property type="match status" value="1"/>
</dbReference>
<feature type="domain" description="ARHGAP20 PH" evidence="1">
    <location>
        <begin position="30"/>
        <end position="116"/>
    </location>
</feature>
<proteinExistence type="predicted"/>
<gene>
    <name evidence="2" type="ORF">AV530_010109</name>
</gene>
<dbReference type="EMBL" id="LSYS01000355">
    <property type="protein sequence ID" value="OPJ90301.1"/>
    <property type="molecule type" value="Genomic_DNA"/>
</dbReference>
<comment type="caution">
    <text evidence="2">The sequence shown here is derived from an EMBL/GenBank/DDBJ whole genome shotgun (WGS) entry which is preliminary data.</text>
</comment>
<evidence type="ECO:0000313" key="3">
    <source>
        <dbReference type="Proteomes" id="UP000190648"/>
    </source>
</evidence>
<organism evidence="2 3">
    <name type="scientific">Patagioenas fasciata monilis</name>
    <dbReference type="NCBI Taxonomy" id="372326"/>
    <lineage>
        <taxon>Eukaryota</taxon>
        <taxon>Metazoa</taxon>
        <taxon>Chordata</taxon>
        <taxon>Craniata</taxon>
        <taxon>Vertebrata</taxon>
        <taxon>Euteleostomi</taxon>
        <taxon>Archelosauria</taxon>
        <taxon>Archosauria</taxon>
        <taxon>Dinosauria</taxon>
        <taxon>Saurischia</taxon>
        <taxon>Theropoda</taxon>
        <taxon>Coelurosauria</taxon>
        <taxon>Aves</taxon>
        <taxon>Neognathae</taxon>
        <taxon>Neoaves</taxon>
        <taxon>Columbimorphae</taxon>
        <taxon>Columbiformes</taxon>
        <taxon>Columbidae</taxon>
        <taxon>Patagioenas</taxon>
    </lineage>
</organism>
<sequence length="127" mass="13990">MGQVNCCRCFRVDPEPVQQCVPIPTSREPLLRQRVRVTQGHETRKRDLLLFSDTLVIAKLQCGSAPHPQLCLSLGQLRVLSSGTGAAGDGAEEEDGKHTTSLVLIWPCGFCVITFRPNIPNICSELY</sequence>
<reference evidence="2 3" key="1">
    <citation type="submission" date="2016-02" db="EMBL/GenBank/DDBJ databases">
        <title>Band-tailed pigeon sequencing and assembly.</title>
        <authorList>
            <person name="Soares A.E."/>
            <person name="Novak B.J."/>
            <person name="Rice E.S."/>
            <person name="O'Connell B."/>
            <person name="Chang D."/>
            <person name="Weber S."/>
            <person name="Shapiro B."/>
        </authorList>
    </citation>
    <scope>NUCLEOTIDE SEQUENCE [LARGE SCALE GENOMIC DNA]</scope>
    <source>
        <strain evidence="2">BTP2013</strain>
        <tissue evidence="2">Blood</tissue>
    </source>
</reference>
<dbReference type="Proteomes" id="UP000190648">
    <property type="component" value="Unassembled WGS sequence"/>
</dbReference>
<evidence type="ECO:0000313" key="2">
    <source>
        <dbReference type="EMBL" id="OPJ90301.1"/>
    </source>
</evidence>
<protein>
    <recommendedName>
        <fullName evidence="1">ARHGAP20 PH domain-containing protein</fullName>
    </recommendedName>
</protein>
<dbReference type="OrthoDB" id="9396636at2759"/>
<dbReference type="InterPro" id="IPR047887">
    <property type="entry name" value="ARHGAP20_PH"/>
</dbReference>
<name>A0A1V4L1C0_PATFA</name>
<keyword evidence="3" id="KW-1185">Reference proteome</keyword>
<dbReference type="AlphaFoldDB" id="A0A1V4L1C0"/>
<accession>A0A1V4L1C0</accession>
<evidence type="ECO:0000259" key="1">
    <source>
        <dbReference type="Pfam" id="PF22286"/>
    </source>
</evidence>